<feature type="domain" description="Gamma tubulin complex component protein N-terminal" evidence="9">
    <location>
        <begin position="372"/>
        <end position="681"/>
    </location>
</feature>
<feature type="domain" description="Gamma tubulin complex component C-terminal" evidence="8">
    <location>
        <begin position="917"/>
        <end position="1218"/>
    </location>
</feature>
<dbReference type="Proteomes" id="UP001295684">
    <property type="component" value="Unassembled WGS sequence"/>
</dbReference>
<evidence type="ECO:0000256" key="6">
    <source>
        <dbReference type="SAM" id="Coils"/>
    </source>
</evidence>
<dbReference type="InterPro" id="IPR007259">
    <property type="entry name" value="GCP"/>
</dbReference>
<gene>
    <name evidence="10" type="ORF">ECRASSUSDP1_LOCUS8292</name>
</gene>
<feature type="region of interest" description="Disordered" evidence="7">
    <location>
        <begin position="233"/>
        <end position="261"/>
    </location>
</feature>
<organism evidence="10 11">
    <name type="scientific">Euplotes crassus</name>
    <dbReference type="NCBI Taxonomy" id="5936"/>
    <lineage>
        <taxon>Eukaryota</taxon>
        <taxon>Sar</taxon>
        <taxon>Alveolata</taxon>
        <taxon>Ciliophora</taxon>
        <taxon>Intramacronucleata</taxon>
        <taxon>Spirotrichea</taxon>
        <taxon>Hypotrichia</taxon>
        <taxon>Euplotida</taxon>
        <taxon>Euplotidae</taxon>
        <taxon>Moneuplotes</taxon>
    </lineage>
</organism>
<feature type="compositionally biased region" description="Basic and acidic residues" evidence="7">
    <location>
        <begin position="300"/>
        <end position="309"/>
    </location>
</feature>
<dbReference type="Pfam" id="PF17681">
    <property type="entry name" value="GCP_N_terminal"/>
    <property type="match status" value="1"/>
</dbReference>
<dbReference type="GO" id="GO:0051225">
    <property type="term" value="P:spindle assembly"/>
    <property type="evidence" value="ECO:0007669"/>
    <property type="project" value="TreeGrafter"/>
</dbReference>
<dbReference type="PANTHER" id="PTHR19302:SF33">
    <property type="entry name" value="GAMMA-TUBULIN COMPLEX COMPONENT 5"/>
    <property type="match status" value="1"/>
</dbReference>
<dbReference type="AlphaFoldDB" id="A0AAD1XAF9"/>
<evidence type="ECO:0000256" key="7">
    <source>
        <dbReference type="SAM" id="MobiDB-lite"/>
    </source>
</evidence>
<evidence type="ECO:0000256" key="4">
    <source>
        <dbReference type="ARBA" id="ARBA00022701"/>
    </source>
</evidence>
<accession>A0AAD1XAF9</accession>
<feature type="coiled-coil region" evidence="6">
    <location>
        <begin position="129"/>
        <end position="177"/>
    </location>
</feature>
<dbReference type="GO" id="GO:0005874">
    <property type="term" value="C:microtubule"/>
    <property type="evidence" value="ECO:0007669"/>
    <property type="project" value="UniProtKB-KW"/>
</dbReference>
<evidence type="ECO:0000256" key="2">
    <source>
        <dbReference type="ARBA" id="ARBA00010337"/>
    </source>
</evidence>
<keyword evidence="5" id="KW-0206">Cytoskeleton</keyword>
<dbReference type="GO" id="GO:0051321">
    <property type="term" value="P:meiotic cell cycle"/>
    <property type="evidence" value="ECO:0007669"/>
    <property type="project" value="TreeGrafter"/>
</dbReference>
<dbReference type="GO" id="GO:0031122">
    <property type="term" value="P:cytoplasmic microtubule organization"/>
    <property type="evidence" value="ECO:0007669"/>
    <property type="project" value="TreeGrafter"/>
</dbReference>
<evidence type="ECO:0000259" key="9">
    <source>
        <dbReference type="Pfam" id="PF17681"/>
    </source>
</evidence>
<dbReference type="InterPro" id="IPR040457">
    <property type="entry name" value="GCP_C"/>
</dbReference>
<comment type="similarity">
    <text evidence="2">Belongs to the TUBGCP family.</text>
</comment>
<dbReference type="GO" id="GO:0000930">
    <property type="term" value="C:gamma-tubulin complex"/>
    <property type="evidence" value="ECO:0007669"/>
    <property type="project" value="TreeGrafter"/>
</dbReference>
<evidence type="ECO:0000313" key="11">
    <source>
        <dbReference type="Proteomes" id="UP001295684"/>
    </source>
</evidence>
<dbReference type="InterPro" id="IPR041470">
    <property type="entry name" value="GCP_N"/>
</dbReference>
<keyword evidence="4" id="KW-0493">Microtubule</keyword>
<keyword evidence="11" id="KW-1185">Reference proteome</keyword>
<evidence type="ECO:0000259" key="8">
    <source>
        <dbReference type="Pfam" id="PF04130"/>
    </source>
</evidence>
<sequence length="1228" mass="143433">MASNFKNNKEDLVKSGLAHLITEVCGIEEGTKNFQLAEEFALSNIDHHQFLDTNPNQVDSSITNLVEKFTLNNKEKEGKELKTLYDMFLAKKIPGIVESVNHSAILMLLCISESPARGSYTLPDNLNFSEKRERRLLKEQEALEKLEKEIKMELDNNEELKQIKEDWKREVEEEQDSDWSQLEDDEQQDMQIDDRGQFEGQPDAQQEFLDTSQLSEDPRQILKEITAAEFGATPIHYNPSPEAGKSLSRIPEERPDEEMDDDKVLHKLLKIRSFKEIYSCMVESKSRTEIEQEIQSSQPRLKESRYKSDNKTQQVESCIHEPMNLSYFYSNQFKENEVNDSTSFASKPKNLMQRLGPVLKWPYKTLTERLIINDILLMLKGLSNDTFKKQGLTFTLKEEIQVKHLSPLSLQSILQYFMKIAQFLLRIQDKIDMTNWSRVGKVYEGFQYSIIRNFNLLCQELNNLYTLFCMQSGKIPRNKCRISGKLVKSLEHKEITLISLKSTIEIIEPYVMVYYDMLTKAVPMNFDAFEEEKEKGLSDISHSDEESLSERSEIKEEMNSLIGEQLLTNEAKTVYLLNYLHSFININCSNIMDRELIEVIIEIFLDSLIPYMEIVDSWFKEDTFDSTADDEPYEIKINDLPRFLKPFMKEILNIRRSLSVIQETKKEMFLTMDEDMDTEFEQYRTCDFLTLVTKRIKKNIILRKSPLNLDEYTFEDLPPETLYYDKKYNIQDRLQQASQMQNRCVKLSSMETIIDRQLVSELKKAPFAFNVTRESGLENNFGIPSFSTIEMINEEGSMIPLQETYSSALVNQMSYGSSQHQQRLEKMINDYKGLKNYSEEELSVYKGAMQYYQDDMTFEKYLDSPSLETSEEDHYFYFKTSTLDSFLRECIIVPLKEKYDEVGKKFNKTVIKDFKLDETFKFIRQIYFMESGKDMALFSSTLFEKLDEYSKCDNENEINGILQESLRDLITDENADLVNSLEVEFPEDLVIPKYLTTQIQALDHINITFTTNSLLEQIFDSKSFTEYNKCLNFLLKIQRCVHLLSKSDLWRHPPAASTSGSRTSRYFKLQHKLLIFQRELLHFSKTLETYLKSQIHYYSTTFTTTLPKIQTLPALQALHRNFLSKILTLTLLGPDQGKLHSTILNVLNNGVTLREIWKRFASNYDLDDLEALEGLQKVNREFESLKENHRICMRFVVGVLGKSGMGDVLCRMDFNGFYEPGRYNLGRT</sequence>
<proteinExistence type="inferred from homology"/>
<dbReference type="GO" id="GO:0043015">
    <property type="term" value="F:gamma-tubulin binding"/>
    <property type="evidence" value="ECO:0007669"/>
    <property type="project" value="InterPro"/>
</dbReference>
<keyword evidence="3" id="KW-0963">Cytoplasm</keyword>
<dbReference type="PANTHER" id="PTHR19302">
    <property type="entry name" value="GAMMA TUBULIN COMPLEX PROTEIN"/>
    <property type="match status" value="1"/>
</dbReference>
<comment type="subcellular location">
    <subcellularLocation>
        <location evidence="1">Cytoplasm</location>
        <location evidence="1">Cytoskeleton</location>
    </subcellularLocation>
</comment>
<dbReference type="CDD" id="cd22572">
    <property type="entry name" value="GCP5_NTD"/>
    <property type="match status" value="1"/>
</dbReference>
<evidence type="ECO:0000256" key="5">
    <source>
        <dbReference type="ARBA" id="ARBA00023212"/>
    </source>
</evidence>
<keyword evidence="6" id="KW-0175">Coiled coil</keyword>
<dbReference type="Pfam" id="PF04130">
    <property type="entry name" value="GCP_C_terminal"/>
    <property type="match status" value="1"/>
</dbReference>
<reference evidence="10" key="1">
    <citation type="submission" date="2023-07" db="EMBL/GenBank/DDBJ databases">
        <authorList>
            <consortium name="AG Swart"/>
            <person name="Singh M."/>
            <person name="Singh A."/>
            <person name="Seah K."/>
            <person name="Emmerich C."/>
        </authorList>
    </citation>
    <scope>NUCLEOTIDE SEQUENCE</scope>
    <source>
        <strain evidence="10">DP1</strain>
    </source>
</reference>
<comment type="caution">
    <text evidence="10">The sequence shown here is derived from an EMBL/GenBank/DDBJ whole genome shotgun (WGS) entry which is preliminary data.</text>
</comment>
<protein>
    <recommendedName>
        <fullName evidence="12">Spindle pole body component</fullName>
    </recommendedName>
</protein>
<dbReference type="GO" id="GO:0051011">
    <property type="term" value="F:microtubule minus-end binding"/>
    <property type="evidence" value="ECO:0007669"/>
    <property type="project" value="TreeGrafter"/>
</dbReference>
<evidence type="ECO:0000313" key="10">
    <source>
        <dbReference type="EMBL" id="CAI2367015.1"/>
    </source>
</evidence>
<dbReference type="GO" id="GO:0000922">
    <property type="term" value="C:spindle pole"/>
    <property type="evidence" value="ECO:0007669"/>
    <property type="project" value="InterPro"/>
</dbReference>
<dbReference type="Gene3D" id="1.20.120.1900">
    <property type="entry name" value="Gamma-tubulin complex, C-terminal domain"/>
    <property type="match status" value="1"/>
</dbReference>
<dbReference type="InterPro" id="IPR059169">
    <property type="entry name" value="GCP5_N_ext"/>
</dbReference>
<name>A0AAD1XAF9_EUPCR</name>
<feature type="region of interest" description="Disordered" evidence="7">
    <location>
        <begin position="289"/>
        <end position="309"/>
    </location>
</feature>
<dbReference type="EMBL" id="CAMPGE010008107">
    <property type="protein sequence ID" value="CAI2367015.1"/>
    <property type="molecule type" value="Genomic_DNA"/>
</dbReference>
<evidence type="ECO:0008006" key="12">
    <source>
        <dbReference type="Google" id="ProtNLM"/>
    </source>
</evidence>
<dbReference type="GO" id="GO:0007020">
    <property type="term" value="P:microtubule nucleation"/>
    <property type="evidence" value="ECO:0007669"/>
    <property type="project" value="InterPro"/>
</dbReference>
<dbReference type="GO" id="GO:0000278">
    <property type="term" value="P:mitotic cell cycle"/>
    <property type="evidence" value="ECO:0007669"/>
    <property type="project" value="TreeGrafter"/>
</dbReference>
<evidence type="ECO:0000256" key="1">
    <source>
        <dbReference type="ARBA" id="ARBA00004245"/>
    </source>
</evidence>
<dbReference type="InterPro" id="IPR042241">
    <property type="entry name" value="GCP_C_sf"/>
</dbReference>
<evidence type="ECO:0000256" key="3">
    <source>
        <dbReference type="ARBA" id="ARBA00022490"/>
    </source>
</evidence>